<protein>
    <submittedName>
        <fullName evidence="2">Uncharacterized protein</fullName>
    </submittedName>
</protein>
<accession>A0A6J4VRW9</accession>
<evidence type="ECO:0000256" key="1">
    <source>
        <dbReference type="SAM" id="MobiDB-lite"/>
    </source>
</evidence>
<dbReference type="AlphaFoldDB" id="A0A6J4VRW9"/>
<gene>
    <name evidence="2" type="ORF">AVDCRST_MAG19-5000</name>
</gene>
<sequence length="41" mass="4279">CRTGRPRCTLANGHRLLGAGRSARPSRATRAGQAGPSFTRG</sequence>
<evidence type="ECO:0000313" key="2">
    <source>
        <dbReference type="EMBL" id="CAA9586984.1"/>
    </source>
</evidence>
<proteinExistence type="predicted"/>
<feature type="region of interest" description="Disordered" evidence="1">
    <location>
        <begin position="1"/>
        <end position="41"/>
    </location>
</feature>
<reference evidence="2" key="1">
    <citation type="submission" date="2020-02" db="EMBL/GenBank/DDBJ databases">
        <authorList>
            <person name="Meier V. D."/>
        </authorList>
    </citation>
    <scope>NUCLEOTIDE SEQUENCE</scope>
    <source>
        <strain evidence="2">AVDCRST_MAG19</strain>
    </source>
</reference>
<feature type="non-terminal residue" evidence="2">
    <location>
        <position position="1"/>
    </location>
</feature>
<feature type="non-terminal residue" evidence="2">
    <location>
        <position position="41"/>
    </location>
</feature>
<organism evidence="2">
    <name type="scientific">uncultured Thermomicrobiales bacterium</name>
    <dbReference type="NCBI Taxonomy" id="1645740"/>
    <lineage>
        <taxon>Bacteria</taxon>
        <taxon>Pseudomonadati</taxon>
        <taxon>Thermomicrobiota</taxon>
        <taxon>Thermomicrobia</taxon>
        <taxon>Thermomicrobiales</taxon>
        <taxon>environmental samples</taxon>
    </lineage>
</organism>
<dbReference type="EMBL" id="CADCWL010000264">
    <property type="protein sequence ID" value="CAA9586984.1"/>
    <property type="molecule type" value="Genomic_DNA"/>
</dbReference>
<name>A0A6J4VRW9_9BACT</name>